<reference evidence="3 4" key="1">
    <citation type="journal article" date="2016" name="Int. J. Syst. Evol. Microbiol.">
        <title>Oceanobacillus halophilus sp. nov., a novel moderately halophilic bacterium from a hypersaline lake.</title>
        <authorList>
            <person name="Amoozegar M.A."/>
            <person name="Bagheri M."/>
            <person name="Makhdoumi A."/>
            <person name="Nikou M.M."/>
            <person name="Fazeli S.A.S."/>
            <person name="Schumann P."/>
            <person name="Sproer C."/>
            <person name="Sanchez-Porro C."/>
            <person name="Ventosa A."/>
        </authorList>
    </citation>
    <scope>NUCLEOTIDE SEQUENCE [LARGE SCALE GENOMIC DNA]</scope>
    <source>
        <strain evidence="3 4">DSM 23996</strain>
    </source>
</reference>
<dbReference type="EMBL" id="RBZP01000002">
    <property type="protein sequence ID" value="RKQ35607.1"/>
    <property type="molecule type" value="Genomic_DNA"/>
</dbReference>
<comment type="caution">
    <text evidence="3">The sequence shown here is derived from an EMBL/GenBank/DDBJ whole genome shotgun (WGS) entry which is preliminary data.</text>
</comment>
<gene>
    <name evidence="3" type="ORF">D8M06_04880</name>
</gene>
<dbReference type="AlphaFoldDB" id="A0A495A701"/>
<sequence>MKKKKRKANTPKHKRLKRNGRLQAAVHWIPKYEGKNLVKGYSKHFGVNKLCAVKELEMLGYSIKESYKKELRDAEQQKQIQAEKRKKSKQQNTEWDLDSDETFAFIAGYTSGGAPYGITWEELEKDLNRESNTKDKDKVPSDIEHEDLPS</sequence>
<dbReference type="OrthoDB" id="367880at2"/>
<protein>
    <submittedName>
        <fullName evidence="3">Uncharacterized protein</fullName>
    </submittedName>
</protein>
<keyword evidence="1" id="KW-0175">Coiled coil</keyword>
<name>A0A495A701_9BACI</name>
<accession>A0A495A701</accession>
<evidence type="ECO:0000313" key="4">
    <source>
        <dbReference type="Proteomes" id="UP000269301"/>
    </source>
</evidence>
<organism evidence="3 4">
    <name type="scientific">Oceanobacillus halophilus</name>
    <dbReference type="NCBI Taxonomy" id="930130"/>
    <lineage>
        <taxon>Bacteria</taxon>
        <taxon>Bacillati</taxon>
        <taxon>Bacillota</taxon>
        <taxon>Bacilli</taxon>
        <taxon>Bacillales</taxon>
        <taxon>Bacillaceae</taxon>
        <taxon>Oceanobacillus</taxon>
    </lineage>
</organism>
<evidence type="ECO:0000313" key="3">
    <source>
        <dbReference type="EMBL" id="RKQ35607.1"/>
    </source>
</evidence>
<proteinExistence type="predicted"/>
<dbReference type="Proteomes" id="UP000269301">
    <property type="component" value="Unassembled WGS sequence"/>
</dbReference>
<feature type="coiled-coil region" evidence="1">
    <location>
        <begin position="64"/>
        <end position="91"/>
    </location>
</feature>
<feature type="region of interest" description="Disordered" evidence="2">
    <location>
        <begin position="127"/>
        <end position="150"/>
    </location>
</feature>
<evidence type="ECO:0000256" key="1">
    <source>
        <dbReference type="SAM" id="Coils"/>
    </source>
</evidence>
<keyword evidence="4" id="KW-1185">Reference proteome</keyword>
<evidence type="ECO:0000256" key="2">
    <source>
        <dbReference type="SAM" id="MobiDB-lite"/>
    </source>
</evidence>
<dbReference type="RefSeq" id="WP_121203238.1">
    <property type="nucleotide sequence ID" value="NZ_RBZP01000002.1"/>
</dbReference>